<dbReference type="InterPro" id="IPR004045">
    <property type="entry name" value="Glutathione_S-Trfase_N"/>
</dbReference>
<feature type="domain" description="GST C-terminal" evidence="3">
    <location>
        <begin position="87"/>
        <end position="201"/>
    </location>
</feature>
<comment type="caution">
    <text evidence="4">The sequence shown here is derived from an EMBL/GenBank/DDBJ whole genome shotgun (WGS) entry which is preliminary data.</text>
</comment>
<dbReference type="CDD" id="cd03057">
    <property type="entry name" value="GST_N_Beta"/>
    <property type="match status" value="1"/>
</dbReference>
<gene>
    <name evidence="4" type="ORF">LWC05_00695</name>
</gene>
<dbReference type="Gene3D" id="3.40.30.10">
    <property type="entry name" value="Glutaredoxin"/>
    <property type="match status" value="1"/>
</dbReference>
<dbReference type="RefSeq" id="WP_232876036.1">
    <property type="nucleotide sequence ID" value="NZ_JAJSOJ010000002.1"/>
</dbReference>
<sequence>MKLYYTPGACSLAPHIVLKEADLPYSLEKVDLASKKTETGENYLEINPRGAVPALEIEPGVVITQNSAILQYIGDHSTVPAFKPAYGSLERARLQEALGFCSDMHDTIGAIFAPDLSGEALDKVVAGINRRLAQFEAMLPDNTEYWLGSDYTQADAYAFVLLSWMFFKHIDISRYTKAVALHKRVGARPAVIGAMKEEGLG</sequence>
<reference evidence="4 5" key="1">
    <citation type="submission" date="2021-12" db="EMBL/GenBank/DDBJ databases">
        <title>Genome sequence of Acetobacter sicerae DmPark20a_162.</title>
        <authorList>
            <person name="Chaston J.M."/>
        </authorList>
    </citation>
    <scope>NUCLEOTIDE SEQUENCE [LARGE SCALE GENOMIC DNA]</scope>
    <source>
        <strain evidence="4 5">DmPark20a_162</strain>
    </source>
</reference>
<dbReference type="CDD" id="cd03188">
    <property type="entry name" value="GST_C_Beta"/>
    <property type="match status" value="1"/>
</dbReference>
<dbReference type="PROSITE" id="PS50404">
    <property type="entry name" value="GST_NTER"/>
    <property type="match status" value="1"/>
</dbReference>
<dbReference type="Gene3D" id="1.20.1050.10">
    <property type="match status" value="1"/>
</dbReference>
<dbReference type="Pfam" id="PF02798">
    <property type="entry name" value="GST_N"/>
    <property type="match status" value="1"/>
</dbReference>
<keyword evidence="5" id="KW-1185">Reference proteome</keyword>
<organism evidence="4 5">
    <name type="scientific">Acetobacter sicerae</name>
    <dbReference type="NCBI Taxonomy" id="85325"/>
    <lineage>
        <taxon>Bacteria</taxon>
        <taxon>Pseudomonadati</taxon>
        <taxon>Pseudomonadota</taxon>
        <taxon>Alphaproteobacteria</taxon>
        <taxon>Acetobacterales</taxon>
        <taxon>Acetobacteraceae</taxon>
        <taxon>Acetobacter</taxon>
    </lineage>
</organism>
<dbReference type="EMBL" id="JAJSOJ010000002">
    <property type="protein sequence ID" value="MCE0742418.1"/>
    <property type="molecule type" value="Genomic_DNA"/>
</dbReference>
<dbReference type="InterPro" id="IPR040079">
    <property type="entry name" value="Glutathione_S-Trfase"/>
</dbReference>
<dbReference type="PROSITE" id="PS50405">
    <property type="entry name" value="GST_CTER"/>
    <property type="match status" value="1"/>
</dbReference>
<name>A0ABS8VPG1_9PROT</name>
<dbReference type="SUPFAM" id="SSF52833">
    <property type="entry name" value="Thioredoxin-like"/>
    <property type="match status" value="1"/>
</dbReference>
<evidence type="ECO:0000256" key="1">
    <source>
        <dbReference type="RuleBase" id="RU003494"/>
    </source>
</evidence>
<dbReference type="InterPro" id="IPR010987">
    <property type="entry name" value="Glutathione-S-Trfase_C-like"/>
</dbReference>
<dbReference type="PANTHER" id="PTHR44051">
    <property type="entry name" value="GLUTATHIONE S-TRANSFERASE-RELATED"/>
    <property type="match status" value="1"/>
</dbReference>
<evidence type="ECO:0000259" key="2">
    <source>
        <dbReference type="PROSITE" id="PS50404"/>
    </source>
</evidence>
<dbReference type="InterPro" id="IPR036249">
    <property type="entry name" value="Thioredoxin-like_sf"/>
</dbReference>
<feature type="domain" description="GST N-terminal" evidence="2">
    <location>
        <begin position="1"/>
        <end position="81"/>
    </location>
</feature>
<protein>
    <submittedName>
        <fullName evidence="4">Glutathione S-transferase N-terminal domain-containing protein</fullName>
    </submittedName>
</protein>
<dbReference type="SUPFAM" id="SSF47616">
    <property type="entry name" value="GST C-terminal domain-like"/>
    <property type="match status" value="1"/>
</dbReference>
<dbReference type="Pfam" id="PF00043">
    <property type="entry name" value="GST_C"/>
    <property type="match status" value="1"/>
</dbReference>
<dbReference type="SFLD" id="SFLDS00019">
    <property type="entry name" value="Glutathione_Transferase_(cytos"/>
    <property type="match status" value="1"/>
</dbReference>
<evidence type="ECO:0000259" key="3">
    <source>
        <dbReference type="PROSITE" id="PS50405"/>
    </source>
</evidence>
<dbReference type="InterPro" id="IPR004046">
    <property type="entry name" value="GST_C"/>
</dbReference>
<comment type="similarity">
    <text evidence="1">Belongs to the GST superfamily.</text>
</comment>
<dbReference type="InterPro" id="IPR036282">
    <property type="entry name" value="Glutathione-S-Trfase_C_sf"/>
</dbReference>
<accession>A0ABS8VPG1</accession>
<evidence type="ECO:0000313" key="4">
    <source>
        <dbReference type="EMBL" id="MCE0742418.1"/>
    </source>
</evidence>
<dbReference type="PANTHER" id="PTHR44051:SF8">
    <property type="entry name" value="GLUTATHIONE S-TRANSFERASE GSTA"/>
    <property type="match status" value="1"/>
</dbReference>
<dbReference type="Proteomes" id="UP001521074">
    <property type="component" value="Unassembled WGS sequence"/>
</dbReference>
<evidence type="ECO:0000313" key="5">
    <source>
        <dbReference type="Proteomes" id="UP001521074"/>
    </source>
</evidence>
<proteinExistence type="inferred from homology"/>